<dbReference type="RefSeq" id="WP_106646671.1">
    <property type="nucleotide sequence ID" value="NZ_BMGO01000001.1"/>
</dbReference>
<dbReference type="InterPro" id="IPR001915">
    <property type="entry name" value="Peptidase_M48"/>
</dbReference>
<accession>A0A2K9A7X4</accession>
<dbReference type="GO" id="GO:0004222">
    <property type="term" value="F:metalloendopeptidase activity"/>
    <property type="evidence" value="ECO:0007669"/>
    <property type="project" value="InterPro"/>
</dbReference>
<dbReference type="KEGG" id="kpd:CW740_05945"/>
<dbReference type="InterPro" id="IPR052173">
    <property type="entry name" value="Beta-lactam_resp_regulator"/>
</dbReference>
<dbReference type="PANTHER" id="PTHR34978:SF3">
    <property type="entry name" value="SLR0241 PROTEIN"/>
    <property type="match status" value="1"/>
</dbReference>
<keyword evidence="1" id="KW-0378">Hydrolase</keyword>
<proteinExistence type="inferred from homology"/>
<gene>
    <name evidence="2" type="ORF">CW740_05945</name>
</gene>
<keyword evidence="3" id="KW-1185">Reference proteome</keyword>
<keyword evidence="1" id="KW-0482">Metalloprotease</keyword>
<organism evidence="2 3">
    <name type="scientific">Kangiella profundi</name>
    <dbReference type="NCBI Taxonomy" id="1561924"/>
    <lineage>
        <taxon>Bacteria</taxon>
        <taxon>Pseudomonadati</taxon>
        <taxon>Pseudomonadota</taxon>
        <taxon>Gammaproteobacteria</taxon>
        <taxon>Kangiellales</taxon>
        <taxon>Kangiellaceae</taxon>
        <taxon>Kangiella</taxon>
    </lineage>
</organism>
<evidence type="ECO:0000313" key="2">
    <source>
        <dbReference type="EMBL" id="AUD78820.1"/>
    </source>
</evidence>
<dbReference type="Gene3D" id="3.30.2010.10">
    <property type="entry name" value="Metalloproteases ('zincins'), catalytic domain"/>
    <property type="match status" value="1"/>
</dbReference>
<dbReference type="CDD" id="cd07326">
    <property type="entry name" value="M56_BlaR1_MecR1_like"/>
    <property type="match status" value="1"/>
</dbReference>
<evidence type="ECO:0000313" key="3">
    <source>
        <dbReference type="Proteomes" id="UP000232693"/>
    </source>
</evidence>
<keyword evidence="1" id="KW-0862">Zinc</keyword>
<dbReference type="AlphaFoldDB" id="A0A2K9A7X4"/>
<name>A0A2K9A7X4_9GAMM</name>
<dbReference type="PANTHER" id="PTHR34978">
    <property type="entry name" value="POSSIBLE SENSOR-TRANSDUCER PROTEIN BLAR"/>
    <property type="match status" value="1"/>
</dbReference>
<dbReference type="Proteomes" id="UP000232693">
    <property type="component" value="Chromosome"/>
</dbReference>
<keyword evidence="1" id="KW-0645">Protease</keyword>
<comment type="cofactor">
    <cofactor evidence="1">
        <name>Zn(2+)</name>
        <dbReference type="ChEBI" id="CHEBI:29105"/>
    </cofactor>
    <text evidence="1">Binds 1 zinc ion per subunit.</text>
</comment>
<dbReference type="GO" id="GO:0006508">
    <property type="term" value="P:proteolysis"/>
    <property type="evidence" value="ECO:0007669"/>
    <property type="project" value="UniProtKB-KW"/>
</dbReference>
<dbReference type="Pfam" id="PF01435">
    <property type="entry name" value="Peptidase_M48"/>
    <property type="match status" value="1"/>
</dbReference>
<comment type="similarity">
    <text evidence="1">Belongs to the peptidase M48 family.</text>
</comment>
<sequence>MIIGDWALVFNLASIGLMGLFIAHALQSIGWLLIKKKLMALCPQSRKNLLLSWVVSPFILSLVVTAFFYLSITGSHEILNNIAHWHHAYVFNFNSWHGFLLVSFILYFLWKLFLAVRQWRSQRSDIKSLNLLSGVHTGRRCNDLNYFLLDSKSPAAFVAGIIKPKCYLTIGLKQQLSSNELNIVLKHEKAHIDFKDALSKYLFNLLTIFYPSKIRLQIKQNYILALEQIADQEVSKSYKAVDVASTLVKVARLQKMHKSQLSFCHFGSEHISLRVEQLIAPNALTVLPKGMSIIGIILMMLVTLSAIDASHHLVESLFNH</sequence>
<dbReference type="OrthoDB" id="7057814at2"/>
<protein>
    <submittedName>
        <fullName evidence="2">Uncharacterized protein</fullName>
    </submittedName>
</protein>
<evidence type="ECO:0000256" key="1">
    <source>
        <dbReference type="RuleBase" id="RU003983"/>
    </source>
</evidence>
<dbReference type="EMBL" id="CP025120">
    <property type="protein sequence ID" value="AUD78820.1"/>
    <property type="molecule type" value="Genomic_DNA"/>
</dbReference>
<reference evidence="2 3" key="1">
    <citation type="submission" date="2017-12" db="EMBL/GenBank/DDBJ databases">
        <title>Kangiella profundi FT102 completed genome.</title>
        <authorList>
            <person name="Xu J."/>
            <person name="Wang J."/>
            <person name="Lu Y."/>
        </authorList>
    </citation>
    <scope>NUCLEOTIDE SEQUENCE [LARGE SCALE GENOMIC DNA]</scope>
    <source>
        <strain evidence="2 3">FT102</strain>
    </source>
</reference>